<sequence>MVHEFADTEWVPMVTPSTLTAIDGAPLHCCPLARTTTLAEAGSETFFETVAAHVRAMNEPPFAVESRLIAPANDGETLMDSASTTVEAAAVANGVTDTVTTTAVTMAPTPTHPETLRDRNMATPSEQGPNGCVQPHA</sequence>
<organism evidence="2 3">
    <name type="scientific">Mycolicibacterium gadium</name>
    <name type="common">Mycobacterium gadium</name>
    <dbReference type="NCBI Taxonomy" id="1794"/>
    <lineage>
        <taxon>Bacteria</taxon>
        <taxon>Bacillati</taxon>
        <taxon>Actinomycetota</taxon>
        <taxon>Actinomycetes</taxon>
        <taxon>Mycobacteriales</taxon>
        <taxon>Mycobacteriaceae</taxon>
        <taxon>Mycolicibacterium</taxon>
    </lineage>
</organism>
<feature type="region of interest" description="Disordered" evidence="1">
    <location>
        <begin position="106"/>
        <end position="137"/>
    </location>
</feature>
<dbReference type="Proteomes" id="UP000466187">
    <property type="component" value="Chromosome"/>
</dbReference>
<evidence type="ECO:0000313" key="3">
    <source>
        <dbReference type="Proteomes" id="UP000466187"/>
    </source>
</evidence>
<name>A0A7I7WWW5_MYCGU</name>
<protein>
    <submittedName>
        <fullName evidence="2">Uncharacterized protein</fullName>
    </submittedName>
</protein>
<proteinExistence type="predicted"/>
<dbReference type="AlphaFoldDB" id="A0A7I7WWW5"/>
<evidence type="ECO:0000313" key="2">
    <source>
        <dbReference type="EMBL" id="BBZ21187.1"/>
    </source>
</evidence>
<evidence type="ECO:0000256" key="1">
    <source>
        <dbReference type="SAM" id="MobiDB-lite"/>
    </source>
</evidence>
<dbReference type="KEGG" id="mgad:MGAD_55220"/>
<dbReference type="EMBL" id="AP022608">
    <property type="protein sequence ID" value="BBZ21187.1"/>
    <property type="molecule type" value="Genomic_DNA"/>
</dbReference>
<reference evidence="2 3" key="1">
    <citation type="journal article" date="2019" name="Emerg. Microbes Infect.">
        <title>Comprehensive subspecies identification of 175 nontuberculous mycobacteria species based on 7547 genomic profiles.</title>
        <authorList>
            <person name="Matsumoto Y."/>
            <person name="Kinjo T."/>
            <person name="Motooka D."/>
            <person name="Nabeya D."/>
            <person name="Jung N."/>
            <person name="Uechi K."/>
            <person name="Horii T."/>
            <person name="Iida T."/>
            <person name="Fujita J."/>
            <person name="Nakamura S."/>
        </authorList>
    </citation>
    <scope>NUCLEOTIDE SEQUENCE [LARGE SCALE GENOMIC DNA]</scope>
    <source>
        <strain evidence="2 3">JCM 12688</strain>
    </source>
</reference>
<gene>
    <name evidence="2" type="ORF">MGAD_55220</name>
</gene>
<accession>A0A7I7WWW5</accession>